<proteinExistence type="predicted"/>
<organism evidence="1">
    <name type="scientific">Cacopsylla melanoneura</name>
    <dbReference type="NCBI Taxonomy" id="428564"/>
    <lineage>
        <taxon>Eukaryota</taxon>
        <taxon>Metazoa</taxon>
        <taxon>Ecdysozoa</taxon>
        <taxon>Arthropoda</taxon>
        <taxon>Hexapoda</taxon>
        <taxon>Insecta</taxon>
        <taxon>Pterygota</taxon>
        <taxon>Neoptera</taxon>
        <taxon>Paraneoptera</taxon>
        <taxon>Hemiptera</taxon>
        <taxon>Sternorrhyncha</taxon>
        <taxon>Psylloidea</taxon>
        <taxon>Psyllidae</taxon>
        <taxon>Psyllinae</taxon>
        <taxon>Cacopsylla</taxon>
    </lineage>
</organism>
<name>A0A8D9ET29_9HEMI</name>
<dbReference type="EMBL" id="HBUF01564686">
    <property type="protein sequence ID" value="CAG6763981.1"/>
    <property type="molecule type" value="Transcribed_RNA"/>
</dbReference>
<reference evidence="1" key="1">
    <citation type="submission" date="2021-05" db="EMBL/GenBank/DDBJ databases">
        <authorList>
            <person name="Alioto T."/>
            <person name="Alioto T."/>
            <person name="Gomez Garrido J."/>
        </authorList>
    </citation>
    <scope>NUCLEOTIDE SEQUENCE</scope>
</reference>
<sequence length="114" mass="12654">MFGSGINGHSRIGHNAHRRGSHYYCSPSACSPPSVNTHETLCQESAANNAIQIHVNFKLPEPVIEYPCIVNDNIQTAQLLQSHLEGFFKLRIIRDVTGTEYGSVWTVLVSPQFC</sequence>
<accession>A0A8D9ET29</accession>
<protein>
    <submittedName>
        <fullName evidence="1">Uncharacterized protein</fullName>
    </submittedName>
</protein>
<evidence type="ECO:0000313" key="1">
    <source>
        <dbReference type="EMBL" id="CAG6763979.1"/>
    </source>
</evidence>
<dbReference type="AlphaFoldDB" id="A0A8D9ET29"/>
<dbReference type="EMBL" id="HBUF01564685">
    <property type="protein sequence ID" value="CAG6763979.1"/>
    <property type="molecule type" value="Transcribed_RNA"/>
</dbReference>